<evidence type="ECO:0000256" key="5">
    <source>
        <dbReference type="SAM" id="MobiDB-lite"/>
    </source>
</evidence>
<protein>
    <recommendedName>
        <fullName evidence="6">ZZ-type domain-containing protein</fullName>
    </recommendedName>
</protein>
<dbReference type="PROSITE" id="PS50135">
    <property type="entry name" value="ZF_ZZ_2"/>
    <property type="match status" value="1"/>
</dbReference>
<dbReference type="SUPFAM" id="SSF57850">
    <property type="entry name" value="RING/U-box"/>
    <property type="match status" value="2"/>
</dbReference>
<dbReference type="GO" id="GO:0008270">
    <property type="term" value="F:zinc ion binding"/>
    <property type="evidence" value="ECO:0007669"/>
    <property type="project" value="UniProtKB-KW"/>
</dbReference>
<dbReference type="PANTHER" id="PTHR15090">
    <property type="entry name" value="SEQUESTOSOME 1-RELATED"/>
    <property type="match status" value="1"/>
</dbReference>
<dbReference type="EMBL" id="KN837132">
    <property type="protein sequence ID" value="KIJ42068.1"/>
    <property type="molecule type" value="Genomic_DNA"/>
</dbReference>
<reference evidence="7 8" key="1">
    <citation type="submission" date="2014-06" db="EMBL/GenBank/DDBJ databases">
        <title>Evolutionary Origins and Diversification of the Mycorrhizal Mutualists.</title>
        <authorList>
            <consortium name="DOE Joint Genome Institute"/>
            <consortium name="Mycorrhizal Genomics Consortium"/>
            <person name="Kohler A."/>
            <person name="Kuo A."/>
            <person name="Nagy L.G."/>
            <person name="Floudas D."/>
            <person name="Copeland A."/>
            <person name="Barry K.W."/>
            <person name="Cichocki N."/>
            <person name="Veneault-Fourrey C."/>
            <person name="LaButti K."/>
            <person name="Lindquist E.A."/>
            <person name="Lipzen A."/>
            <person name="Lundell T."/>
            <person name="Morin E."/>
            <person name="Murat C."/>
            <person name="Riley R."/>
            <person name="Ohm R."/>
            <person name="Sun H."/>
            <person name="Tunlid A."/>
            <person name="Henrissat B."/>
            <person name="Grigoriev I.V."/>
            <person name="Hibbett D.S."/>
            <person name="Martin F."/>
        </authorList>
    </citation>
    <scope>NUCLEOTIDE SEQUENCE [LARGE SCALE GENOMIC DNA]</scope>
    <source>
        <strain evidence="7 8">SS14</strain>
    </source>
</reference>
<organism evidence="7 8">
    <name type="scientific">Sphaerobolus stellatus (strain SS14)</name>
    <dbReference type="NCBI Taxonomy" id="990650"/>
    <lineage>
        <taxon>Eukaryota</taxon>
        <taxon>Fungi</taxon>
        <taxon>Dikarya</taxon>
        <taxon>Basidiomycota</taxon>
        <taxon>Agaricomycotina</taxon>
        <taxon>Agaricomycetes</taxon>
        <taxon>Phallomycetidae</taxon>
        <taxon>Geastrales</taxon>
        <taxon>Sphaerobolaceae</taxon>
        <taxon>Sphaerobolus</taxon>
    </lineage>
</organism>
<keyword evidence="1" id="KW-0479">Metal-binding</keyword>
<dbReference type="Pfam" id="PF00569">
    <property type="entry name" value="ZZ"/>
    <property type="match status" value="2"/>
</dbReference>
<feature type="compositionally biased region" description="Low complexity" evidence="5">
    <location>
        <begin position="321"/>
        <end position="330"/>
    </location>
</feature>
<dbReference type="HOGENOM" id="CLU_515976_0_0_1"/>
<keyword evidence="3" id="KW-0862">Zinc</keyword>
<evidence type="ECO:0000256" key="3">
    <source>
        <dbReference type="ARBA" id="ARBA00022833"/>
    </source>
</evidence>
<dbReference type="Gene3D" id="3.30.60.90">
    <property type="match status" value="2"/>
</dbReference>
<gene>
    <name evidence="7" type="ORF">M422DRAFT_780073</name>
</gene>
<keyword evidence="2 4" id="KW-0863">Zinc-finger</keyword>
<feature type="compositionally biased region" description="Polar residues" evidence="5">
    <location>
        <begin position="449"/>
        <end position="458"/>
    </location>
</feature>
<evidence type="ECO:0000256" key="4">
    <source>
        <dbReference type="PROSITE-ProRule" id="PRU00228"/>
    </source>
</evidence>
<sequence length="528" mass="57481">MASAASVSVTAKPDANVNVSVENDDIAILMYYLDCVTRSLGLDVLPAAITDYGNYQSLSPIDRALVFTRACELSPDEFIDKVIFRDDAREMLTTARNAFWTIEAACDIVSLQRNHFIAGQVQSATQVMFFESSWLKDVYTDPLQRLCRPFLGSRHCVHCHGYSGVCECSNCTRPEDSQCRPAVKITELIGALTITNSTSSASSTGSVHREVVCDVCGWQHIEGVRYKCNVCDNYDLCESCYANNRHMSHTFMGIDRQGARPMQLPGRVPRPLSPPPQASVPLQPVPPPQPTPPFPSRTALAPPLPPRSGSSPQPAPPLPPRSSSGSSPHLSQPPQPAPAPAPAPFPIPPPPQRHRYICDGCGARDLEGILYLCTGCADFGFCQTCYPDKSHDGAHRFKQINYPGAIPILLEARLPAPAPAVLPEVKKPIQDPAGPPPPYPASTSASTSQLETKTSQPETKAKLPFRKDDKVKLTGLSRADMNGKQATVIQEDCGNGRVEVRIDELEKNFKVKLENIVVAADSDDEFLD</sequence>
<proteinExistence type="predicted"/>
<evidence type="ECO:0000259" key="6">
    <source>
        <dbReference type="PROSITE" id="PS50135"/>
    </source>
</evidence>
<evidence type="ECO:0000313" key="7">
    <source>
        <dbReference type="EMBL" id="KIJ42068.1"/>
    </source>
</evidence>
<dbReference type="CDD" id="cd02340">
    <property type="entry name" value="ZZ_NBR1_like"/>
    <property type="match status" value="1"/>
</dbReference>
<dbReference type="Proteomes" id="UP000054279">
    <property type="component" value="Unassembled WGS sequence"/>
</dbReference>
<accession>A0A0C9UG98</accession>
<feature type="compositionally biased region" description="Pro residues" evidence="5">
    <location>
        <begin position="331"/>
        <end position="348"/>
    </location>
</feature>
<dbReference type="InterPro" id="IPR043145">
    <property type="entry name" value="Znf_ZZ_sf"/>
</dbReference>
<dbReference type="SMART" id="SM00291">
    <property type="entry name" value="ZnF_ZZ"/>
    <property type="match status" value="2"/>
</dbReference>
<dbReference type="PROSITE" id="PS01357">
    <property type="entry name" value="ZF_ZZ_1"/>
    <property type="match status" value="1"/>
</dbReference>
<feature type="compositionally biased region" description="Pro residues" evidence="5">
    <location>
        <begin position="271"/>
        <end position="295"/>
    </location>
</feature>
<evidence type="ECO:0000256" key="1">
    <source>
        <dbReference type="ARBA" id="ARBA00022723"/>
    </source>
</evidence>
<feature type="domain" description="ZZ-type" evidence="6">
    <location>
        <begin position="208"/>
        <end position="259"/>
    </location>
</feature>
<dbReference type="InterPro" id="IPR052260">
    <property type="entry name" value="Autophagy_Rcpt_SigReg"/>
</dbReference>
<feature type="region of interest" description="Disordered" evidence="5">
    <location>
        <begin position="259"/>
        <end position="348"/>
    </location>
</feature>
<evidence type="ECO:0000313" key="8">
    <source>
        <dbReference type="Proteomes" id="UP000054279"/>
    </source>
</evidence>
<keyword evidence="8" id="KW-1185">Reference proteome</keyword>
<dbReference type="OrthoDB" id="661148at2759"/>
<feature type="region of interest" description="Disordered" evidence="5">
    <location>
        <begin position="426"/>
        <end position="467"/>
    </location>
</feature>
<dbReference type="AlphaFoldDB" id="A0A0C9UG98"/>
<evidence type="ECO:0000256" key="2">
    <source>
        <dbReference type="ARBA" id="ARBA00022771"/>
    </source>
</evidence>
<dbReference type="InterPro" id="IPR000433">
    <property type="entry name" value="Znf_ZZ"/>
</dbReference>
<name>A0A0C9UG98_SPHS4</name>